<dbReference type="OrthoDB" id="8612961at2"/>
<evidence type="ECO:0000313" key="2">
    <source>
        <dbReference type="EMBL" id="KDN14777.1"/>
    </source>
</evidence>
<dbReference type="RefSeq" id="WP_037407715.1">
    <property type="nucleotide sequence ID" value="NZ_JFZV01000005.1"/>
</dbReference>
<gene>
    <name evidence="2" type="ORF">SALWKB29_1236</name>
</gene>
<protein>
    <recommendedName>
        <fullName evidence="1">DUF306 domain-containing protein</fullName>
    </recommendedName>
</protein>
<evidence type="ECO:0000313" key="3">
    <source>
        <dbReference type="Proteomes" id="UP000027170"/>
    </source>
</evidence>
<dbReference type="eggNOG" id="COG3187">
    <property type="taxonomic scope" value="Bacteria"/>
</dbReference>
<keyword evidence="3" id="KW-1185">Reference proteome</keyword>
<feature type="domain" description="DUF306" evidence="1">
    <location>
        <begin position="33"/>
        <end position="132"/>
    </location>
</feature>
<dbReference type="EMBL" id="JFZV01000005">
    <property type="protein sequence ID" value="KDN14777.1"/>
    <property type="molecule type" value="Genomic_DNA"/>
</dbReference>
<dbReference type="InterPro" id="IPR038670">
    <property type="entry name" value="HslJ-like_sf"/>
</dbReference>
<dbReference type="Gene3D" id="2.40.128.270">
    <property type="match status" value="1"/>
</dbReference>
<proteinExistence type="predicted"/>
<dbReference type="Pfam" id="PF03724">
    <property type="entry name" value="META"/>
    <property type="match status" value="1"/>
</dbReference>
<organism evidence="2 3">
    <name type="scientific">Snodgrassella communis</name>
    <dbReference type="NCBI Taxonomy" id="2946699"/>
    <lineage>
        <taxon>Bacteria</taxon>
        <taxon>Pseudomonadati</taxon>
        <taxon>Pseudomonadota</taxon>
        <taxon>Betaproteobacteria</taxon>
        <taxon>Neisseriales</taxon>
        <taxon>Neisseriaceae</taxon>
        <taxon>Snodgrassella</taxon>
    </lineage>
</organism>
<dbReference type="Proteomes" id="UP000027170">
    <property type="component" value="Unassembled WGS sequence"/>
</dbReference>
<reference evidence="2 3" key="1">
    <citation type="submission" date="2014-03" db="EMBL/GenBank/DDBJ databases">
        <title>The genomes of two eusocial bee gut symbionts.</title>
        <authorList>
            <person name="Kwong W.K."/>
            <person name="Engel P."/>
            <person name="Koch H."/>
            <person name="Moran N.A."/>
        </authorList>
    </citation>
    <scope>NUCLEOTIDE SEQUENCE [LARGE SCALE GENOMIC DNA]</scope>
    <source>
        <strain evidence="3">wkB29</strain>
    </source>
</reference>
<dbReference type="InterPro" id="IPR005184">
    <property type="entry name" value="DUF306_Meta_HslJ"/>
</dbReference>
<sequence length="147" mass="16761">MKKLKLILTCVTTLLVLNACTFAHKPNTRYLSGNWQIHTLNGEPTPDASARIRFDPKTHQYFAYFGCNHISGTYHDSNHTLRLSRPAGINKLCANIEDERTGTGTLGFVDSWRIVNDNIGMRLQLLDKNNYVRVEARLVQETENKNK</sequence>
<evidence type="ECO:0000259" key="1">
    <source>
        <dbReference type="Pfam" id="PF03724"/>
    </source>
</evidence>
<dbReference type="AlphaFoldDB" id="A0A066TIL8"/>
<comment type="caution">
    <text evidence="2">The sequence shown here is derived from an EMBL/GenBank/DDBJ whole genome shotgun (WGS) entry which is preliminary data.</text>
</comment>
<accession>A0A066TIL8</accession>
<name>A0A066TIL8_9NEIS</name>